<feature type="chain" id="PRO_5015596084" evidence="1">
    <location>
        <begin position="24"/>
        <end position="877"/>
    </location>
</feature>
<dbReference type="SUPFAM" id="SSF56935">
    <property type="entry name" value="Porins"/>
    <property type="match status" value="1"/>
</dbReference>
<dbReference type="AlphaFoldDB" id="A0A2S4N710"/>
<protein>
    <submittedName>
        <fullName evidence="2">Outer membrane receptor protein involved in Fe transport</fullName>
    </submittedName>
</protein>
<keyword evidence="1" id="KW-0732">Signal</keyword>
<accession>A0A2S4N710</accession>
<proteinExistence type="predicted"/>
<gene>
    <name evidence="2" type="ORF">Q361_11088</name>
</gene>
<comment type="caution">
    <text evidence="2">The sequence shown here is derived from an EMBL/GenBank/DDBJ whole genome shotgun (WGS) entry which is preliminary data.</text>
</comment>
<evidence type="ECO:0000256" key="1">
    <source>
        <dbReference type="SAM" id="SignalP"/>
    </source>
</evidence>
<evidence type="ECO:0000313" key="3">
    <source>
        <dbReference type="Proteomes" id="UP000237056"/>
    </source>
</evidence>
<sequence length="877" mass="101972">MQYFFKKSKLLFLLLFIYNLHIAQNINGTIKNTDGIGIENASVSIWNSEKKESLFGYTYSDQKGVFSFKTNQDFVKVFIEISCINYETKSQLVALSNNNVDFVLQRKEFILDEVKIINENAVKVKNDSVFYDPKKFLNGSERKVEDLLKKLPGIKVDEITGQIKYKGKNVETVKLEGDDLFGSNYTIGTKNISVDMVEQVQAIENYSPNELLKGIEDSDRVVLNLKLKKNKTDFSGSSSINNGYGKKLMLADDATVLGISKKIKSFGVISYYNFGINPFNNQPNYDETLNTRFGNEESTTKTNIIEGNIDNRLPSKRTTYNNNFNINYNIITKISSKISLKNNLFFFKDDVERQEKIVTNYFTNNNAIIENSSENNIYKSPKYYRFDTKVIYNISNNSLLQSEISFKNQITNSNETTIQNNLNQFNSNLKTIDFFVKAKLEYTIRLNNKNALQFSSNFSRNKIPQELQIVSNNIIFEGINTNNCLQNSSFNKQILSTKLSYLNNNGKIKKSVTIGNTNTYLPFQSSLIADGNNINSFYENSTYRKSTFFSEYSTMFNYKKIKIQPFFNVAYINQQLKNDAFNKLALNQSILITYRINKRLSLFGLEESEEKTPTEEYLFTNSIVINNQTLKNNISNLNLIKSENLTFGIKYENLTKQFLTKLSFQYLGSYNNYIANININQNFVSYTYFQNPNNLKSRQIIFDGEKQIKALRLSFKHSSTFSFNNYYNSIDNFQIRNNSSFNYNGNLFILSYFNIPINFENLVNYSINKYKTNEVKSERRLISNNFKLIIKPFKQWNLAISQDYYIIDLKSKQNFSFIDFNLQYKSQKVKGLFFSIYGRNLKNTSVYSQTNNSDYAFTYYQSQLLPRYFMLSMELEF</sequence>
<organism evidence="2 3">
    <name type="scientific">Flavobacterium croceum DSM 17960</name>
    <dbReference type="NCBI Taxonomy" id="1121886"/>
    <lineage>
        <taxon>Bacteria</taxon>
        <taxon>Pseudomonadati</taxon>
        <taxon>Bacteroidota</taxon>
        <taxon>Flavobacteriia</taxon>
        <taxon>Flavobacteriales</taxon>
        <taxon>Flavobacteriaceae</taxon>
        <taxon>Flavobacterium</taxon>
    </lineage>
</organism>
<dbReference type="EMBL" id="PQNY01000010">
    <property type="protein sequence ID" value="POS01502.1"/>
    <property type="molecule type" value="Genomic_DNA"/>
</dbReference>
<keyword evidence="2" id="KW-0675">Receptor</keyword>
<dbReference type="OrthoDB" id="603275at2"/>
<dbReference type="SUPFAM" id="SSF49464">
    <property type="entry name" value="Carboxypeptidase regulatory domain-like"/>
    <property type="match status" value="1"/>
</dbReference>
<reference evidence="2 3" key="1">
    <citation type="submission" date="2018-01" db="EMBL/GenBank/DDBJ databases">
        <title>Genomic Encyclopedia of Type Strains, Phase I: the one thousand microbial genomes (KMG-I) project.</title>
        <authorList>
            <person name="Goeker M."/>
        </authorList>
    </citation>
    <scope>NUCLEOTIDE SEQUENCE [LARGE SCALE GENOMIC DNA]</scope>
    <source>
        <strain evidence="2 3">DSM 17960</strain>
    </source>
</reference>
<keyword evidence="3" id="KW-1185">Reference proteome</keyword>
<evidence type="ECO:0000313" key="2">
    <source>
        <dbReference type="EMBL" id="POS01502.1"/>
    </source>
</evidence>
<dbReference type="Proteomes" id="UP000237056">
    <property type="component" value="Unassembled WGS sequence"/>
</dbReference>
<name>A0A2S4N710_9FLAO</name>
<dbReference type="RefSeq" id="WP_103726350.1">
    <property type="nucleotide sequence ID" value="NZ_PQNY01000010.1"/>
</dbReference>
<feature type="signal peptide" evidence="1">
    <location>
        <begin position="1"/>
        <end position="23"/>
    </location>
</feature>
<dbReference type="InterPro" id="IPR008969">
    <property type="entry name" value="CarboxyPept-like_regulatory"/>
</dbReference>
<dbReference type="Gene3D" id="2.60.40.1120">
    <property type="entry name" value="Carboxypeptidase-like, regulatory domain"/>
    <property type="match status" value="1"/>
</dbReference>